<organism evidence="2 3">
    <name type="scientific">Nitratireductor pacificus pht-3B</name>
    <dbReference type="NCBI Taxonomy" id="391937"/>
    <lineage>
        <taxon>Bacteria</taxon>
        <taxon>Pseudomonadati</taxon>
        <taxon>Pseudomonadota</taxon>
        <taxon>Alphaproteobacteria</taxon>
        <taxon>Hyphomicrobiales</taxon>
        <taxon>Phyllobacteriaceae</taxon>
        <taxon>Nitratireductor</taxon>
    </lineage>
</organism>
<dbReference type="Proteomes" id="UP000006786">
    <property type="component" value="Unassembled WGS sequence"/>
</dbReference>
<sequence>MRKLAAALALCAFAFPALAADAEGKITKIDQENLTITLENGQTYKLPTEMDVSVIEQGMDVVVAYREVENGVKQITDMLLPE</sequence>
<feature type="chain" id="PRO_5003861865" description="DUF1344 domain-containing protein" evidence="1">
    <location>
        <begin position="20"/>
        <end position="82"/>
    </location>
</feature>
<dbReference type="InterPro" id="IPR009780">
    <property type="entry name" value="DUF1344"/>
</dbReference>
<dbReference type="OrthoDB" id="7872012at2"/>
<evidence type="ECO:0000313" key="3">
    <source>
        <dbReference type="Proteomes" id="UP000006786"/>
    </source>
</evidence>
<gene>
    <name evidence="2" type="ORF">NA2_06113</name>
</gene>
<dbReference type="RefSeq" id="WP_008595380.1">
    <property type="nucleotide sequence ID" value="NZ_AMRM01000005.1"/>
</dbReference>
<dbReference type="eggNOG" id="ENOG5033KWA">
    <property type="taxonomic scope" value="Bacteria"/>
</dbReference>
<evidence type="ECO:0000313" key="2">
    <source>
        <dbReference type="EMBL" id="EKF19893.1"/>
    </source>
</evidence>
<dbReference type="PATRIC" id="fig|391937.3.peg.1258"/>
<evidence type="ECO:0000256" key="1">
    <source>
        <dbReference type="SAM" id="SignalP"/>
    </source>
</evidence>
<name>K2N6V7_9HYPH</name>
<comment type="caution">
    <text evidence="2">The sequence shown here is derived from an EMBL/GenBank/DDBJ whole genome shotgun (WGS) entry which is preliminary data.</text>
</comment>
<protein>
    <recommendedName>
        <fullName evidence="4">DUF1344 domain-containing protein</fullName>
    </recommendedName>
</protein>
<evidence type="ECO:0008006" key="4">
    <source>
        <dbReference type="Google" id="ProtNLM"/>
    </source>
</evidence>
<keyword evidence="3" id="KW-1185">Reference proteome</keyword>
<proteinExistence type="predicted"/>
<dbReference type="EMBL" id="AMRM01000005">
    <property type="protein sequence ID" value="EKF19893.1"/>
    <property type="molecule type" value="Genomic_DNA"/>
</dbReference>
<feature type="signal peptide" evidence="1">
    <location>
        <begin position="1"/>
        <end position="19"/>
    </location>
</feature>
<accession>K2N6V7</accession>
<dbReference type="STRING" id="391937.NA2_06113"/>
<reference evidence="2 3" key="1">
    <citation type="journal article" date="2012" name="J. Bacteriol.">
        <title>Genome Sequence of Nitratireductor pacificus Type Strain pht-3B.</title>
        <authorList>
            <person name="Lai Q."/>
            <person name="Li G."/>
            <person name="Shao Z."/>
        </authorList>
    </citation>
    <scope>NUCLEOTIDE SEQUENCE [LARGE SCALE GENOMIC DNA]</scope>
    <source>
        <strain evidence="3">pht-3B</strain>
    </source>
</reference>
<dbReference type="AlphaFoldDB" id="K2N6V7"/>
<keyword evidence="1" id="KW-0732">Signal</keyword>
<dbReference type="Pfam" id="PF07076">
    <property type="entry name" value="DUF1344"/>
    <property type="match status" value="1"/>
</dbReference>